<accession>A0ABZ1IMR9</accession>
<dbReference type="InterPro" id="IPR005673">
    <property type="entry name" value="ABC_phos-bd_PstS"/>
</dbReference>
<name>A0ABZ1IMR9_9PSEU</name>
<dbReference type="Proteomes" id="UP001330812">
    <property type="component" value="Chromosome"/>
</dbReference>
<evidence type="ECO:0000313" key="9">
    <source>
        <dbReference type="Proteomes" id="UP001330812"/>
    </source>
</evidence>
<evidence type="ECO:0000313" key="8">
    <source>
        <dbReference type="EMBL" id="WSE35016.1"/>
    </source>
</evidence>
<reference evidence="8 9" key="1">
    <citation type="journal article" date="2015" name="Int. J. Syst. Evol. Microbiol.">
        <title>Amycolatopsis rhabdoformis sp. nov., an actinomycete isolated from a tropical forest soil.</title>
        <authorList>
            <person name="Souza W.R."/>
            <person name="Silva R.E."/>
            <person name="Goodfellow M."/>
            <person name="Busarakam K."/>
            <person name="Figueiro F.S."/>
            <person name="Ferreira D."/>
            <person name="Rodrigues-Filho E."/>
            <person name="Moraes L.A.B."/>
            <person name="Zucchi T.D."/>
        </authorList>
    </citation>
    <scope>NUCLEOTIDE SEQUENCE [LARGE SCALE GENOMIC DNA]</scope>
    <source>
        <strain evidence="8 9">NCIMB 14900</strain>
    </source>
</reference>
<keyword evidence="5" id="KW-0472">Membrane</keyword>
<comment type="similarity">
    <text evidence="1">Belongs to the PstS family.</text>
</comment>
<feature type="signal peptide" evidence="6">
    <location>
        <begin position="1"/>
        <end position="25"/>
    </location>
</feature>
<dbReference type="CDD" id="cd13565">
    <property type="entry name" value="PBP2_PstS"/>
    <property type="match status" value="1"/>
</dbReference>
<feature type="transmembrane region" description="Helical" evidence="5">
    <location>
        <begin position="505"/>
        <end position="527"/>
    </location>
</feature>
<feature type="compositionally biased region" description="Gly residues" evidence="4">
    <location>
        <begin position="424"/>
        <end position="453"/>
    </location>
</feature>
<evidence type="ECO:0000256" key="2">
    <source>
        <dbReference type="ARBA" id="ARBA00022448"/>
    </source>
</evidence>
<evidence type="ECO:0000259" key="7">
    <source>
        <dbReference type="Pfam" id="PF12849"/>
    </source>
</evidence>
<keyword evidence="3" id="KW-0592">Phosphate transport</keyword>
<evidence type="ECO:0000256" key="3">
    <source>
        <dbReference type="ARBA" id="ARBA00022592"/>
    </source>
</evidence>
<gene>
    <name evidence="8" type="primary">pstS</name>
    <name evidence="8" type="ORF">VSH64_23580</name>
</gene>
<evidence type="ECO:0000256" key="4">
    <source>
        <dbReference type="SAM" id="MobiDB-lite"/>
    </source>
</evidence>
<dbReference type="PANTHER" id="PTHR42996">
    <property type="entry name" value="PHOSPHATE-BINDING PROTEIN PSTS"/>
    <property type="match status" value="1"/>
</dbReference>
<dbReference type="NCBIfam" id="TIGR00975">
    <property type="entry name" value="3a0107s03"/>
    <property type="match status" value="1"/>
</dbReference>
<dbReference type="EMBL" id="CP142149">
    <property type="protein sequence ID" value="WSE35016.1"/>
    <property type="molecule type" value="Genomic_DNA"/>
</dbReference>
<keyword evidence="5" id="KW-1133">Transmembrane helix</keyword>
<sequence>MKGRIFRWVALVLALVLLGQGTAFAQGYVPISGAGSTWSSNALDQWRKNVGQYGMRISFAATGSTDGRNQFKAGQVDFAVSEIPFGLTDAGVTDVAPTNRGFAYMPIVAGGTAFMYNLHIGNTRVTNLRLSGKTLTGIFTGAITSWADPQIKSDNPGLTLPARKIIPVVRSDGSGTSAQFTTYMARQYGSLWDAFCKRAGRATPCGFTSNYPLVPPMIGQSGSLGVTNFVRQDQSEGAITYVEYSYARNAGFPIAKVLNQAGYYIEPKAPSVAVALLSAQIKPDLTQELGQVYTNPDPRTYPLSSYSYMILPTTPTAPFTVEKGRTLSDFAYYFLCEGQQQADQLGYSPLPINLVQAGLNQVARIPGSTKKPTDISKCNNPTFSPDGTNTLAKNAPQPSPCDKIGVVQCTTGTGGAKSSTPNNGGPGGRSNASGGPGGTNAANGPGGTAGGPGNTSSTPGAPGTTNGPGGGAIDPDTGLPVGTQNLADGGSSVPVSLAQRDDATAALLTAVAVALLLGLVIGPPFLARRLTKDGDRR</sequence>
<feature type="chain" id="PRO_5045230720" evidence="6">
    <location>
        <begin position="26"/>
        <end position="537"/>
    </location>
</feature>
<dbReference type="PANTHER" id="PTHR42996:SF1">
    <property type="entry name" value="PHOSPHATE-BINDING PROTEIN PSTS"/>
    <property type="match status" value="1"/>
</dbReference>
<dbReference type="InterPro" id="IPR024370">
    <property type="entry name" value="PBP_domain"/>
</dbReference>
<dbReference type="Gene3D" id="3.40.190.10">
    <property type="entry name" value="Periplasmic binding protein-like II"/>
    <property type="match status" value="2"/>
</dbReference>
<dbReference type="SUPFAM" id="SSF53850">
    <property type="entry name" value="Periplasmic binding protein-like II"/>
    <property type="match status" value="1"/>
</dbReference>
<feature type="compositionally biased region" description="Polar residues" evidence="4">
    <location>
        <begin position="376"/>
        <end position="392"/>
    </location>
</feature>
<protein>
    <submittedName>
        <fullName evidence="8">Phosphate ABC transporter substrate-binding protein PstS</fullName>
    </submittedName>
</protein>
<evidence type="ECO:0000256" key="6">
    <source>
        <dbReference type="SAM" id="SignalP"/>
    </source>
</evidence>
<keyword evidence="2" id="KW-0813">Transport</keyword>
<dbReference type="RefSeq" id="WP_326837823.1">
    <property type="nucleotide sequence ID" value="NZ_CP142149.1"/>
</dbReference>
<keyword evidence="5" id="KW-0812">Transmembrane</keyword>
<dbReference type="Pfam" id="PF12849">
    <property type="entry name" value="PBP_like_2"/>
    <property type="match status" value="1"/>
</dbReference>
<organism evidence="8 9">
    <name type="scientific">Amycolatopsis rhabdoformis</name>
    <dbReference type="NCBI Taxonomy" id="1448059"/>
    <lineage>
        <taxon>Bacteria</taxon>
        <taxon>Bacillati</taxon>
        <taxon>Actinomycetota</taxon>
        <taxon>Actinomycetes</taxon>
        <taxon>Pseudonocardiales</taxon>
        <taxon>Pseudonocardiaceae</taxon>
        <taxon>Amycolatopsis</taxon>
    </lineage>
</organism>
<dbReference type="InterPro" id="IPR050962">
    <property type="entry name" value="Phosphate-bind_PstS"/>
</dbReference>
<evidence type="ECO:0000256" key="1">
    <source>
        <dbReference type="ARBA" id="ARBA00008725"/>
    </source>
</evidence>
<feature type="domain" description="PBP" evidence="7">
    <location>
        <begin position="27"/>
        <end position="336"/>
    </location>
</feature>
<keyword evidence="9" id="KW-1185">Reference proteome</keyword>
<feature type="region of interest" description="Disordered" evidence="4">
    <location>
        <begin position="412"/>
        <end position="487"/>
    </location>
</feature>
<feature type="region of interest" description="Disordered" evidence="4">
    <location>
        <begin position="366"/>
        <end position="400"/>
    </location>
</feature>
<feature type="compositionally biased region" description="Low complexity" evidence="4">
    <location>
        <begin position="454"/>
        <end position="465"/>
    </location>
</feature>
<keyword evidence="6" id="KW-0732">Signal</keyword>
<proteinExistence type="inferred from homology"/>
<evidence type="ECO:0000256" key="5">
    <source>
        <dbReference type="SAM" id="Phobius"/>
    </source>
</evidence>